<dbReference type="VEuPathDB" id="VectorBase:AAEL022562"/>
<dbReference type="SMART" id="SM00020">
    <property type="entry name" value="Tryp_SPc"/>
    <property type="match status" value="1"/>
</dbReference>
<dbReference type="InterPro" id="IPR001254">
    <property type="entry name" value="Trypsin_dom"/>
</dbReference>
<dbReference type="EMBL" id="CH477591">
    <property type="protein sequence ID" value="EAT38568.1"/>
    <property type="molecule type" value="Genomic_DNA"/>
</dbReference>
<dbReference type="PaxDb" id="7159-AAEL009558-PA"/>
<keyword evidence="1" id="KW-1015">Disulfide bond</keyword>
<dbReference type="PANTHER" id="PTHR24260:SF147">
    <property type="entry name" value="EG:BACR7A4.3 PROTEIN-RELATED"/>
    <property type="match status" value="1"/>
</dbReference>
<proteinExistence type="inferred from homology"/>
<evidence type="ECO:0000259" key="5">
    <source>
        <dbReference type="PROSITE" id="PS50240"/>
    </source>
</evidence>
<feature type="domain" description="Peptidase S1" evidence="5">
    <location>
        <begin position="53"/>
        <end position="299"/>
    </location>
</feature>
<dbReference type="InterPro" id="IPR043504">
    <property type="entry name" value="Peptidase_S1_PA_chymotrypsin"/>
</dbReference>
<evidence type="ECO:0000256" key="1">
    <source>
        <dbReference type="ARBA" id="ARBA00023157"/>
    </source>
</evidence>
<dbReference type="PROSITE" id="PS00135">
    <property type="entry name" value="TRYPSIN_SER"/>
    <property type="match status" value="1"/>
</dbReference>
<dbReference type="InterPro" id="IPR009003">
    <property type="entry name" value="Peptidase_S1_PA"/>
</dbReference>
<dbReference type="PROSITE" id="PS00134">
    <property type="entry name" value="TRYPSIN_HIS"/>
    <property type="match status" value="1"/>
</dbReference>
<gene>
    <name evidence="6" type="ORF">AaeL_AAEL009558</name>
</gene>
<dbReference type="GO" id="GO:0004252">
    <property type="term" value="F:serine-type endopeptidase activity"/>
    <property type="evidence" value="ECO:0007669"/>
    <property type="project" value="InterPro"/>
</dbReference>
<evidence type="ECO:0000313" key="6">
    <source>
        <dbReference type="EMBL" id="EAT38568.1"/>
    </source>
</evidence>
<protein>
    <submittedName>
        <fullName evidence="6">AAEL009558-PA</fullName>
    </submittedName>
</protein>
<name>Q16VI8_AEDAE</name>
<keyword evidence="3" id="KW-0720">Serine protease</keyword>
<evidence type="ECO:0000313" key="7">
    <source>
        <dbReference type="Proteomes" id="UP000682892"/>
    </source>
</evidence>
<dbReference type="MEROPS" id="S01.200"/>
<dbReference type="InterPro" id="IPR051333">
    <property type="entry name" value="CLIP_Serine_Protease"/>
</dbReference>
<dbReference type="CDD" id="cd00190">
    <property type="entry name" value="Tryp_SPc"/>
    <property type="match status" value="1"/>
</dbReference>
<dbReference type="InterPro" id="IPR001314">
    <property type="entry name" value="Peptidase_S1A"/>
</dbReference>
<dbReference type="OMA" id="VEEQFCA"/>
<dbReference type="STRING" id="7159.Q16VI8"/>
<organism evidence="6 7">
    <name type="scientific">Aedes aegypti</name>
    <name type="common">Yellowfever mosquito</name>
    <name type="synonym">Culex aegypti</name>
    <dbReference type="NCBI Taxonomy" id="7159"/>
    <lineage>
        <taxon>Eukaryota</taxon>
        <taxon>Metazoa</taxon>
        <taxon>Ecdysozoa</taxon>
        <taxon>Arthropoda</taxon>
        <taxon>Hexapoda</taxon>
        <taxon>Insecta</taxon>
        <taxon>Pterygota</taxon>
        <taxon>Neoptera</taxon>
        <taxon>Endopterygota</taxon>
        <taxon>Diptera</taxon>
        <taxon>Nematocera</taxon>
        <taxon>Culicoidea</taxon>
        <taxon>Culicidae</taxon>
        <taxon>Culicinae</taxon>
        <taxon>Aedini</taxon>
        <taxon>Aedes</taxon>
        <taxon>Stegomyia</taxon>
    </lineage>
</organism>
<keyword evidence="4" id="KW-0732">Signal</keyword>
<dbReference type="AlphaFoldDB" id="Q16VI8"/>
<dbReference type="Gene3D" id="2.40.10.10">
    <property type="entry name" value="Trypsin-like serine proteases"/>
    <property type="match status" value="2"/>
</dbReference>
<keyword evidence="3" id="KW-0378">Hydrolase</keyword>
<feature type="signal peptide" evidence="4">
    <location>
        <begin position="1"/>
        <end position="18"/>
    </location>
</feature>
<reference evidence="6" key="2">
    <citation type="journal article" date="2007" name="Science">
        <title>Genome sequence of Aedes aegypti, a major arbovirus vector.</title>
        <authorList>
            <person name="Nene V."/>
            <person name="Wortman J.R."/>
            <person name="Lawson D."/>
            <person name="Haas B."/>
            <person name="Kodira C."/>
            <person name="Tu Z.J."/>
            <person name="Loftus B."/>
            <person name="Xi Z."/>
            <person name="Megy K."/>
            <person name="Grabherr M."/>
            <person name="Ren Q."/>
            <person name="Zdobnov E.M."/>
            <person name="Lobo N.F."/>
            <person name="Campbell K.S."/>
            <person name="Brown S.E."/>
            <person name="Bonaldo M.F."/>
            <person name="Zhu J."/>
            <person name="Sinkins S.P."/>
            <person name="Hogenkamp D.G."/>
            <person name="Amedeo P."/>
            <person name="Arensburger P."/>
            <person name="Atkinson P.W."/>
            <person name="Bidwell S."/>
            <person name="Biedler J."/>
            <person name="Birney E."/>
            <person name="Bruggner R.V."/>
            <person name="Costas J."/>
            <person name="Coy M.R."/>
            <person name="Crabtree J."/>
            <person name="Crawford M."/>
            <person name="Debruyn B."/>
            <person name="Decaprio D."/>
            <person name="Eiglmeier K."/>
            <person name="Eisenstadt E."/>
            <person name="El-Dorry H."/>
            <person name="Gelbart W.M."/>
            <person name="Gomes S.L."/>
            <person name="Hammond M."/>
            <person name="Hannick L.I."/>
            <person name="Hogan J.R."/>
            <person name="Holmes M.H."/>
            <person name="Jaffe D."/>
            <person name="Johnston J.S."/>
            <person name="Kennedy R.C."/>
            <person name="Koo H."/>
            <person name="Kravitz S."/>
            <person name="Kriventseva E.V."/>
            <person name="Kulp D."/>
            <person name="Labutti K."/>
            <person name="Lee E."/>
            <person name="Li S."/>
            <person name="Lovin D.D."/>
            <person name="Mao C."/>
            <person name="Mauceli E."/>
            <person name="Menck C.F."/>
            <person name="Miller J.R."/>
            <person name="Montgomery P."/>
            <person name="Mori A."/>
            <person name="Nascimento A.L."/>
            <person name="Naveira H.F."/>
            <person name="Nusbaum C."/>
            <person name="O'leary S."/>
            <person name="Orvis J."/>
            <person name="Pertea M."/>
            <person name="Quesneville H."/>
            <person name="Reidenbach K.R."/>
            <person name="Rogers Y.H."/>
            <person name="Roth C.W."/>
            <person name="Schneider J.R."/>
            <person name="Schatz M."/>
            <person name="Shumway M."/>
            <person name="Stanke M."/>
            <person name="Stinson E.O."/>
            <person name="Tubio J.M."/>
            <person name="Vanzee J.P."/>
            <person name="Verjovski-Almeida S."/>
            <person name="Werner D."/>
            <person name="White O."/>
            <person name="Wyder S."/>
            <person name="Zeng Q."/>
            <person name="Zhao Q."/>
            <person name="Zhao Y."/>
            <person name="Hill C.A."/>
            <person name="Raikhel A.S."/>
            <person name="Soares M.B."/>
            <person name="Knudson D.L."/>
            <person name="Lee N.H."/>
            <person name="Galagan J."/>
            <person name="Salzberg S.L."/>
            <person name="Paulsen I.T."/>
            <person name="Dimopoulos G."/>
            <person name="Collins F.H."/>
            <person name="Birren B."/>
            <person name="Fraser-Liggett C.M."/>
            <person name="Severson D.W."/>
        </authorList>
    </citation>
    <scope>NUCLEOTIDE SEQUENCE [LARGE SCALE GENOMIC DNA]</scope>
    <source>
        <strain evidence="6">Liverpool</strain>
    </source>
</reference>
<dbReference type="GO" id="GO:0006508">
    <property type="term" value="P:proteolysis"/>
    <property type="evidence" value="ECO:0007669"/>
    <property type="project" value="UniProtKB-KW"/>
</dbReference>
<keyword evidence="3" id="KW-0645">Protease</keyword>
<dbReference type="PROSITE" id="PS50240">
    <property type="entry name" value="TRYPSIN_DOM"/>
    <property type="match status" value="1"/>
</dbReference>
<dbReference type="FunFam" id="2.40.10.10:FF:000068">
    <property type="entry name" value="transmembrane protease serine 2"/>
    <property type="match status" value="1"/>
</dbReference>
<sequence length="316" mass="35490">MASFVSFTVVIIIATLFGRSVRNQANAPLEYYEKETLKDCSTGVYRDPDIFDLKNAQNEQRSSRGEFVHMAAIGWTSNGNIDYMCGGTLISSKHVITAAHCMLNEHGVQPDMVQLGDINSIGAKDGASTQPIRIRNFKRHPEYRSSRKYFDIAIVELDTDVKFDIATYPACLWLEKDVPKEKMHAIGFREKVDRKNNTVSWRKIELSFIDHENCTEQLPVSARAQPRGFVEEQFCAASDHGDACEGDSGGPIQIERDMNGSIIPFVVGIVSFGSPCSAESIGVYTRVASYWDWIEQELQQPINYLCAQLRNITCIE</sequence>
<dbReference type="SUPFAM" id="SSF50494">
    <property type="entry name" value="Trypsin-like serine proteases"/>
    <property type="match status" value="1"/>
</dbReference>
<reference evidence="6" key="3">
    <citation type="submission" date="2012-09" db="EMBL/GenBank/DDBJ databases">
        <authorList>
            <consortium name="VectorBase"/>
        </authorList>
    </citation>
    <scope>NUCLEOTIDE SEQUENCE</scope>
    <source>
        <strain evidence="6">Liverpool</strain>
    </source>
</reference>
<dbReference type="InterPro" id="IPR033116">
    <property type="entry name" value="TRYPSIN_SER"/>
</dbReference>
<comment type="similarity">
    <text evidence="2">Belongs to the peptidase S1 family. CLIP subfamily.</text>
</comment>
<evidence type="ECO:0000256" key="3">
    <source>
        <dbReference type="RuleBase" id="RU363034"/>
    </source>
</evidence>
<dbReference type="eggNOG" id="KOG3627">
    <property type="taxonomic scope" value="Eukaryota"/>
</dbReference>
<accession>Q16VI8</accession>
<dbReference type="Proteomes" id="UP000682892">
    <property type="component" value="Unassembled WGS sequence"/>
</dbReference>
<evidence type="ECO:0000256" key="4">
    <source>
        <dbReference type="SAM" id="SignalP"/>
    </source>
</evidence>
<dbReference type="InterPro" id="IPR018114">
    <property type="entry name" value="TRYPSIN_HIS"/>
</dbReference>
<evidence type="ECO:0000256" key="2">
    <source>
        <dbReference type="ARBA" id="ARBA00024195"/>
    </source>
</evidence>
<dbReference type="Pfam" id="PF00089">
    <property type="entry name" value="Trypsin"/>
    <property type="match status" value="1"/>
</dbReference>
<dbReference type="PhylomeDB" id="Q16VI8"/>
<feature type="chain" id="PRO_5014307415" evidence="4">
    <location>
        <begin position="19"/>
        <end position="316"/>
    </location>
</feature>
<dbReference type="HOGENOM" id="CLU_006842_0_3_1"/>
<reference evidence="6" key="1">
    <citation type="submission" date="2005-10" db="EMBL/GenBank/DDBJ databases">
        <authorList>
            <person name="Loftus B.J."/>
            <person name="Nene V.M."/>
            <person name="Hannick L.I."/>
            <person name="Bidwell S."/>
            <person name="Haas B."/>
            <person name="Amedeo P."/>
            <person name="Orvis J."/>
            <person name="Wortman J.R."/>
            <person name="White O.R."/>
            <person name="Salzberg S."/>
            <person name="Shumway M."/>
            <person name="Koo H."/>
            <person name="Zhao Y."/>
            <person name="Holmes M."/>
            <person name="Miller J."/>
            <person name="Schatz M."/>
            <person name="Pop M."/>
            <person name="Pai G."/>
            <person name="Utterback T."/>
            <person name="Rogers Y.-H."/>
            <person name="Kravitz S."/>
            <person name="Fraser C.M."/>
        </authorList>
    </citation>
    <scope>NUCLEOTIDE SEQUENCE</scope>
    <source>
        <strain evidence="6">Liverpool</strain>
    </source>
</reference>
<dbReference type="PRINTS" id="PR00722">
    <property type="entry name" value="CHYMOTRYPSIN"/>
</dbReference>
<dbReference type="PANTHER" id="PTHR24260">
    <property type="match status" value="1"/>
</dbReference>